<protein>
    <submittedName>
        <fullName evidence="1">Uncharacterized protein</fullName>
    </submittedName>
</protein>
<proteinExistence type="predicted"/>
<reference evidence="1" key="1">
    <citation type="submission" date="2023-10" db="EMBL/GenBank/DDBJ databases">
        <authorList>
            <person name="Rodriguez Cubillos JULIANA M."/>
            <person name="De Vega J."/>
        </authorList>
    </citation>
    <scope>NUCLEOTIDE SEQUENCE</scope>
</reference>
<name>A0ACB0KHU6_TRIPR</name>
<evidence type="ECO:0000313" key="2">
    <source>
        <dbReference type="Proteomes" id="UP001177021"/>
    </source>
</evidence>
<keyword evidence="2" id="KW-1185">Reference proteome</keyword>
<sequence length="132" mass="15336">MPSREAFPTKRLEGAPSDDIGWHFGTPVPGNRNNVRCELCREIIRGGITRLKQHIAHMPGQVKPCPRVNRIVRESMMKLLVDAKAKRNDSKRRKEEFEEHLRRDVVEVDNVDHSSDDQLRFSTQESLRSQHE</sequence>
<dbReference type="EMBL" id="CASHSV030000311">
    <property type="protein sequence ID" value="CAJ2656857.1"/>
    <property type="molecule type" value="Genomic_DNA"/>
</dbReference>
<evidence type="ECO:0000313" key="1">
    <source>
        <dbReference type="EMBL" id="CAJ2656857.1"/>
    </source>
</evidence>
<comment type="caution">
    <text evidence="1">The sequence shown here is derived from an EMBL/GenBank/DDBJ whole genome shotgun (WGS) entry which is preliminary data.</text>
</comment>
<dbReference type="Proteomes" id="UP001177021">
    <property type="component" value="Unassembled WGS sequence"/>
</dbReference>
<gene>
    <name evidence="1" type="ORF">MILVUS5_LOCUS23522</name>
</gene>
<accession>A0ACB0KHU6</accession>
<organism evidence="1 2">
    <name type="scientific">Trifolium pratense</name>
    <name type="common">Red clover</name>
    <dbReference type="NCBI Taxonomy" id="57577"/>
    <lineage>
        <taxon>Eukaryota</taxon>
        <taxon>Viridiplantae</taxon>
        <taxon>Streptophyta</taxon>
        <taxon>Embryophyta</taxon>
        <taxon>Tracheophyta</taxon>
        <taxon>Spermatophyta</taxon>
        <taxon>Magnoliopsida</taxon>
        <taxon>eudicotyledons</taxon>
        <taxon>Gunneridae</taxon>
        <taxon>Pentapetalae</taxon>
        <taxon>rosids</taxon>
        <taxon>fabids</taxon>
        <taxon>Fabales</taxon>
        <taxon>Fabaceae</taxon>
        <taxon>Papilionoideae</taxon>
        <taxon>50 kb inversion clade</taxon>
        <taxon>NPAAA clade</taxon>
        <taxon>Hologalegina</taxon>
        <taxon>IRL clade</taxon>
        <taxon>Trifolieae</taxon>
        <taxon>Trifolium</taxon>
    </lineage>
</organism>